<evidence type="ECO:0000256" key="6">
    <source>
        <dbReference type="ARBA" id="ARBA00022989"/>
    </source>
</evidence>
<dbReference type="Pfam" id="PF02949">
    <property type="entry name" value="7tm_6"/>
    <property type="match status" value="1"/>
</dbReference>
<sequence length="434" mass="49621">MFSFKKWLADHQVSEEVRESMLREYSILLYIGGLFMNYEPKFAVLSLVQFSIFFFNNLLYIVIFVVTSFKAPSLIGLSQYLNYLSLAIISLGIYTTAFSHRDTVIRQLEILARDFYDYGSTFDNKDAATWKADLRKFKIIILIAIPSYLAIIGVCVLFANWIDLLFGYETDDIEYKGDIYQKSPIPLWHPYYIDSGITRAMATMGQIIEAVALSLSLGSADVLMLMLGQTVSLQLRILCSATIKLDDRADRMYRELTNGLEPTQDRLERSKDEILGECYRRAIKQLVEHHLIVQEFYDLYNDLAKWPAGFAVLNGSIMIAMSIMVVTVGTSDRPSTYLNAGLLLIAEVTSMWLLCETRQQVNGWSEELYFSLYEFDWTSLGPKNKKMILIFKEKAKSPLLMMAGGLTPINRDTFATIMNSAYSYINLLRASEKQ</sequence>
<organism evidence="11 12">
    <name type="scientific">Nesidiocoris tenuis</name>
    <dbReference type="NCBI Taxonomy" id="355587"/>
    <lineage>
        <taxon>Eukaryota</taxon>
        <taxon>Metazoa</taxon>
        <taxon>Ecdysozoa</taxon>
        <taxon>Arthropoda</taxon>
        <taxon>Hexapoda</taxon>
        <taxon>Insecta</taxon>
        <taxon>Pterygota</taxon>
        <taxon>Neoptera</taxon>
        <taxon>Paraneoptera</taxon>
        <taxon>Hemiptera</taxon>
        <taxon>Heteroptera</taxon>
        <taxon>Panheteroptera</taxon>
        <taxon>Cimicomorpha</taxon>
        <taxon>Miridae</taxon>
        <taxon>Dicyphina</taxon>
        <taxon>Nesidiocoris</taxon>
    </lineage>
</organism>
<evidence type="ECO:0000256" key="5">
    <source>
        <dbReference type="ARBA" id="ARBA00022725"/>
    </source>
</evidence>
<feature type="transmembrane region" description="Helical" evidence="10">
    <location>
        <begin position="310"/>
        <end position="330"/>
    </location>
</feature>
<keyword evidence="7 10" id="KW-0472">Membrane</keyword>
<feature type="transmembrane region" description="Helical" evidence="10">
    <location>
        <begin position="50"/>
        <end position="69"/>
    </location>
</feature>
<keyword evidence="9 10" id="KW-0807">Transducer</keyword>
<dbReference type="Proteomes" id="UP001307889">
    <property type="component" value="Chromosome 7"/>
</dbReference>
<comment type="subcellular location">
    <subcellularLocation>
        <location evidence="1 10">Cell membrane</location>
        <topology evidence="1 10">Multi-pass membrane protein</topology>
    </subcellularLocation>
</comment>
<evidence type="ECO:0000313" key="12">
    <source>
        <dbReference type="Proteomes" id="UP001307889"/>
    </source>
</evidence>
<dbReference type="EMBL" id="AP028915">
    <property type="protein sequence ID" value="BES96299.1"/>
    <property type="molecule type" value="Genomic_DNA"/>
</dbReference>
<reference evidence="11 12" key="1">
    <citation type="submission" date="2023-09" db="EMBL/GenBank/DDBJ databases">
        <title>Nesidiocoris tenuis whole genome shotgun sequence.</title>
        <authorList>
            <person name="Shibata T."/>
            <person name="Shimoda M."/>
            <person name="Kobayashi T."/>
            <person name="Uehara T."/>
        </authorList>
    </citation>
    <scope>NUCLEOTIDE SEQUENCE [LARGE SCALE GENOMIC DNA]</scope>
    <source>
        <strain evidence="11 12">Japan</strain>
    </source>
</reference>
<evidence type="ECO:0000313" key="11">
    <source>
        <dbReference type="EMBL" id="BES96299.1"/>
    </source>
</evidence>
<keyword evidence="5 10" id="KW-0552">Olfaction</keyword>
<keyword evidence="4 10" id="KW-0812">Transmembrane</keyword>
<accession>A0ABN7AYA0</accession>
<evidence type="ECO:0000256" key="4">
    <source>
        <dbReference type="ARBA" id="ARBA00022692"/>
    </source>
</evidence>
<dbReference type="PANTHER" id="PTHR21137">
    <property type="entry name" value="ODORANT RECEPTOR"/>
    <property type="match status" value="1"/>
</dbReference>
<evidence type="ECO:0000256" key="10">
    <source>
        <dbReference type="RuleBase" id="RU351113"/>
    </source>
</evidence>
<keyword evidence="2" id="KW-1003">Cell membrane</keyword>
<keyword evidence="8 10" id="KW-0675">Receptor</keyword>
<dbReference type="PANTHER" id="PTHR21137:SF35">
    <property type="entry name" value="ODORANT RECEPTOR 19A-RELATED"/>
    <property type="match status" value="1"/>
</dbReference>
<feature type="transmembrane region" description="Helical" evidence="10">
    <location>
        <begin position="139"/>
        <end position="162"/>
    </location>
</feature>
<keyword evidence="6 10" id="KW-1133">Transmembrane helix</keyword>
<evidence type="ECO:0000256" key="1">
    <source>
        <dbReference type="ARBA" id="ARBA00004651"/>
    </source>
</evidence>
<gene>
    <name evidence="11" type="ORF">NTJ_09108</name>
</gene>
<comment type="caution">
    <text evidence="10">Lacks conserved residue(s) required for the propagation of feature annotation.</text>
</comment>
<protein>
    <recommendedName>
        <fullName evidence="10">Odorant receptor</fullName>
    </recommendedName>
</protein>
<proteinExistence type="inferred from homology"/>
<evidence type="ECO:0000256" key="7">
    <source>
        <dbReference type="ARBA" id="ARBA00023136"/>
    </source>
</evidence>
<dbReference type="InterPro" id="IPR004117">
    <property type="entry name" value="7tm6_olfct_rcpt"/>
</dbReference>
<keyword evidence="12" id="KW-1185">Reference proteome</keyword>
<name>A0ABN7AYA0_9HEMI</name>
<evidence type="ECO:0000256" key="3">
    <source>
        <dbReference type="ARBA" id="ARBA00022606"/>
    </source>
</evidence>
<evidence type="ECO:0000256" key="2">
    <source>
        <dbReference type="ARBA" id="ARBA00022475"/>
    </source>
</evidence>
<keyword evidence="3 10" id="KW-0716">Sensory transduction</keyword>
<feature type="transmembrane region" description="Helical" evidence="10">
    <location>
        <begin position="81"/>
        <end position="98"/>
    </location>
</feature>
<evidence type="ECO:0000256" key="9">
    <source>
        <dbReference type="ARBA" id="ARBA00023224"/>
    </source>
</evidence>
<evidence type="ECO:0000256" key="8">
    <source>
        <dbReference type="ARBA" id="ARBA00023170"/>
    </source>
</evidence>
<comment type="similarity">
    <text evidence="10">Belongs to the insect chemoreceptor superfamily. Heteromeric odorant receptor channel (TC 1.A.69) family.</text>
</comment>